<reference evidence="3" key="1">
    <citation type="journal article" date="2019" name="Int. J. Syst. Evol. Microbiol.">
        <title>The Global Catalogue of Microorganisms (GCM) 10K type strain sequencing project: providing services to taxonomists for standard genome sequencing and annotation.</title>
        <authorList>
            <consortium name="The Broad Institute Genomics Platform"/>
            <consortium name="The Broad Institute Genome Sequencing Center for Infectious Disease"/>
            <person name="Wu L."/>
            <person name="Ma J."/>
        </authorList>
    </citation>
    <scope>NUCLEOTIDE SEQUENCE [LARGE SCALE GENOMIC DNA]</scope>
    <source>
        <strain evidence="3">CGMCC 1.15731</strain>
    </source>
</reference>
<keyword evidence="3" id="KW-1185">Reference proteome</keyword>
<evidence type="ECO:0000313" key="2">
    <source>
        <dbReference type="EMBL" id="MFC4623924.1"/>
    </source>
</evidence>
<feature type="domain" description="Transcriptional regulator-like" evidence="1">
    <location>
        <begin position="7"/>
        <end position="66"/>
    </location>
</feature>
<proteinExistence type="predicted"/>
<dbReference type="EMBL" id="JBHSEL010000017">
    <property type="protein sequence ID" value="MFC4623924.1"/>
    <property type="molecule type" value="Genomic_DNA"/>
</dbReference>
<evidence type="ECO:0000259" key="1">
    <source>
        <dbReference type="Pfam" id="PF20109"/>
    </source>
</evidence>
<organism evidence="2 3">
    <name type="scientific">Daeguia caeni</name>
    <dbReference type="NCBI Taxonomy" id="439612"/>
    <lineage>
        <taxon>Bacteria</taxon>
        <taxon>Pseudomonadati</taxon>
        <taxon>Pseudomonadota</taxon>
        <taxon>Alphaproteobacteria</taxon>
        <taxon>Hyphomicrobiales</taxon>
        <taxon>Brucellaceae</taxon>
        <taxon>Daeguia</taxon>
    </lineage>
</organism>
<gene>
    <name evidence="2" type="ORF">ACFO1V_01550</name>
</gene>
<sequence length="71" mass="8316">MTPDTKEWRSSSTYDYWDDADVDALAWECLRRNQKYQRDYADIAKAPMSADTETEAIGTRWGLRFPRPAKP</sequence>
<protein>
    <submittedName>
        <fullName evidence="2">Transcriptional regulator domain-containing protein</fullName>
    </submittedName>
</protein>
<comment type="caution">
    <text evidence="2">The sequence shown here is derived from an EMBL/GenBank/DDBJ whole genome shotgun (WGS) entry which is preliminary data.</text>
</comment>
<evidence type="ECO:0000313" key="3">
    <source>
        <dbReference type="Proteomes" id="UP001596042"/>
    </source>
</evidence>
<dbReference type="Pfam" id="PF20109">
    <property type="entry name" value="Trans_reg_dom"/>
    <property type="match status" value="1"/>
</dbReference>
<dbReference type="RefSeq" id="WP_374832000.1">
    <property type="nucleotide sequence ID" value="NZ_JBHEEZ010000012.1"/>
</dbReference>
<name>A0ABV9H0E7_9HYPH</name>
<dbReference type="InterPro" id="IPR045465">
    <property type="entry name" value="Trans_reg_dom"/>
</dbReference>
<accession>A0ABV9H0E7</accession>
<dbReference type="Proteomes" id="UP001596042">
    <property type="component" value="Unassembled WGS sequence"/>
</dbReference>